<comment type="caution">
    <text evidence="2">The sequence shown here is derived from an EMBL/GenBank/DDBJ whole genome shotgun (WGS) entry which is preliminary data.</text>
</comment>
<dbReference type="Proteomes" id="UP000297910">
    <property type="component" value="Unassembled WGS sequence"/>
</dbReference>
<evidence type="ECO:0000256" key="1">
    <source>
        <dbReference type="SAM" id="MobiDB-lite"/>
    </source>
</evidence>
<name>A0A4Z1FMU4_9HELO</name>
<accession>A0A4Z1FMU4</accession>
<sequence length="240" mass="25957">MTPNHNTRSQKGKRVDTGSINNKNNARSRKGKEVDTNTTPSEPAQDNEDATEKLQTQEDNLRQGVAAAVVKVFGIDRAESRLGDLSKIEGTADAYGTPLHAIVKRIQQGIDKCQSAIDKVKFMIVGNSSNDCEEEGEKDREDGYTSNGSAGSDIPAVPKRLQQPPHKQVDQPKASVVEPSAVADVAYSLIPRITAELSARRIDDNRPPGANAALDNAVTSSGASSLRRSKRIRDKAQKQE</sequence>
<organism evidence="2 3">
    <name type="scientific">Botrytis paeoniae</name>
    <dbReference type="NCBI Taxonomy" id="278948"/>
    <lineage>
        <taxon>Eukaryota</taxon>
        <taxon>Fungi</taxon>
        <taxon>Dikarya</taxon>
        <taxon>Ascomycota</taxon>
        <taxon>Pezizomycotina</taxon>
        <taxon>Leotiomycetes</taxon>
        <taxon>Helotiales</taxon>
        <taxon>Sclerotiniaceae</taxon>
        <taxon>Botrytis</taxon>
    </lineage>
</organism>
<dbReference type="AlphaFoldDB" id="A0A4Z1FMU4"/>
<evidence type="ECO:0000313" key="3">
    <source>
        <dbReference type="Proteomes" id="UP000297910"/>
    </source>
</evidence>
<keyword evidence="3" id="KW-1185">Reference proteome</keyword>
<evidence type="ECO:0000313" key="2">
    <source>
        <dbReference type="EMBL" id="TGO24142.1"/>
    </source>
</evidence>
<feature type="compositionally biased region" description="Basic and acidic residues" evidence="1">
    <location>
        <begin position="50"/>
        <end position="59"/>
    </location>
</feature>
<dbReference type="EMBL" id="PQXI01000111">
    <property type="protein sequence ID" value="TGO24142.1"/>
    <property type="molecule type" value="Genomic_DNA"/>
</dbReference>
<gene>
    <name evidence="2" type="ORF">BPAE_0111g00240</name>
</gene>
<feature type="region of interest" description="Disordered" evidence="1">
    <location>
        <begin position="129"/>
        <end position="177"/>
    </location>
</feature>
<protein>
    <submittedName>
        <fullName evidence="2">Uncharacterized protein</fullName>
    </submittedName>
</protein>
<feature type="region of interest" description="Disordered" evidence="1">
    <location>
        <begin position="199"/>
        <end position="240"/>
    </location>
</feature>
<feature type="compositionally biased region" description="Polar residues" evidence="1">
    <location>
        <begin position="217"/>
        <end position="226"/>
    </location>
</feature>
<feature type="region of interest" description="Disordered" evidence="1">
    <location>
        <begin position="1"/>
        <end position="59"/>
    </location>
</feature>
<proteinExistence type="predicted"/>
<reference evidence="2 3" key="1">
    <citation type="submission" date="2017-12" db="EMBL/GenBank/DDBJ databases">
        <title>Comparative genomics of Botrytis spp.</title>
        <authorList>
            <person name="Valero-Jimenez C.A."/>
            <person name="Tapia P."/>
            <person name="Veloso J."/>
            <person name="Silva-Moreno E."/>
            <person name="Staats M."/>
            <person name="Valdes J.H."/>
            <person name="Van Kan J.A.L."/>
        </authorList>
    </citation>
    <scope>NUCLEOTIDE SEQUENCE [LARGE SCALE GENOMIC DNA]</scope>
    <source>
        <strain evidence="2 3">Bp0003</strain>
    </source>
</reference>